<protein>
    <recommendedName>
        <fullName evidence="1">Integrase catalytic domain-containing protein</fullName>
    </recommendedName>
</protein>
<dbReference type="PANTHER" id="PTHR47331">
    <property type="entry name" value="PHD-TYPE DOMAIN-CONTAINING PROTEIN"/>
    <property type="match status" value="1"/>
</dbReference>
<dbReference type="Gene3D" id="3.30.420.10">
    <property type="entry name" value="Ribonuclease H-like superfamily/Ribonuclease H"/>
    <property type="match status" value="1"/>
</dbReference>
<evidence type="ECO:0000313" key="2">
    <source>
        <dbReference type="EMBL" id="KIH47034.1"/>
    </source>
</evidence>
<gene>
    <name evidence="2" type="ORF">ANCDUO_22911</name>
</gene>
<dbReference type="SUPFAM" id="SSF53098">
    <property type="entry name" value="Ribonuclease H-like"/>
    <property type="match status" value="1"/>
</dbReference>
<dbReference type="GO" id="GO:0003676">
    <property type="term" value="F:nucleic acid binding"/>
    <property type="evidence" value="ECO:0007669"/>
    <property type="project" value="InterPro"/>
</dbReference>
<dbReference type="Proteomes" id="UP000054047">
    <property type="component" value="Unassembled WGS sequence"/>
</dbReference>
<evidence type="ECO:0000313" key="3">
    <source>
        <dbReference type="Proteomes" id="UP000054047"/>
    </source>
</evidence>
<keyword evidence="3" id="KW-1185">Reference proteome</keyword>
<dbReference type="EMBL" id="KN768167">
    <property type="protein sequence ID" value="KIH47034.1"/>
    <property type="molecule type" value="Genomic_DNA"/>
</dbReference>
<organism evidence="2 3">
    <name type="scientific">Ancylostoma duodenale</name>
    <dbReference type="NCBI Taxonomy" id="51022"/>
    <lineage>
        <taxon>Eukaryota</taxon>
        <taxon>Metazoa</taxon>
        <taxon>Ecdysozoa</taxon>
        <taxon>Nematoda</taxon>
        <taxon>Chromadorea</taxon>
        <taxon>Rhabditida</taxon>
        <taxon>Rhabditina</taxon>
        <taxon>Rhabditomorpha</taxon>
        <taxon>Strongyloidea</taxon>
        <taxon>Ancylostomatidae</taxon>
        <taxon>Ancylostomatinae</taxon>
        <taxon>Ancylostoma</taxon>
    </lineage>
</organism>
<dbReference type="AlphaFoldDB" id="A0A0C2FJU2"/>
<evidence type="ECO:0000259" key="1">
    <source>
        <dbReference type="PROSITE" id="PS50994"/>
    </source>
</evidence>
<reference evidence="2 3" key="1">
    <citation type="submission" date="2013-12" db="EMBL/GenBank/DDBJ databases">
        <title>Draft genome of the parsitic nematode Ancylostoma duodenale.</title>
        <authorList>
            <person name="Mitreva M."/>
        </authorList>
    </citation>
    <scope>NUCLEOTIDE SEQUENCE [LARGE SCALE GENOMIC DNA]</scope>
    <source>
        <strain evidence="2 3">Zhejiang</strain>
    </source>
</reference>
<dbReference type="InterPro" id="IPR036397">
    <property type="entry name" value="RNaseH_sf"/>
</dbReference>
<name>A0A0C2FJU2_9BILA</name>
<dbReference type="OrthoDB" id="5852536at2759"/>
<feature type="domain" description="Integrase catalytic" evidence="1">
    <location>
        <begin position="1"/>
        <end position="130"/>
    </location>
</feature>
<proteinExistence type="predicted"/>
<accession>A0A0C2FJU2</accession>
<dbReference type="InterPro" id="IPR001584">
    <property type="entry name" value="Integrase_cat-core"/>
</dbReference>
<dbReference type="GO" id="GO:0015074">
    <property type="term" value="P:DNA integration"/>
    <property type="evidence" value="ECO:0007669"/>
    <property type="project" value="InterPro"/>
</dbReference>
<dbReference type="InterPro" id="IPR012337">
    <property type="entry name" value="RNaseH-like_sf"/>
</dbReference>
<sequence length="146" mass="16609">MLRRFVSSNGCPRWIPSDNASASTSVASALAPLQSQLNQNLLDYCSRHDIRFKFISAFAPWQGGMYERMIKTFKSAFKAVIRNRKLGLDEFATLAKECEATVNSPPITYVYNDLDSGYLLRPIDFLRPFALLGTPRQQDEYETDDE</sequence>
<dbReference type="PROSITE" id="PS50994">
    <property type="entry name" value="INTEGRASE"/>
    <property type="match status" value="1"/>
</dbReference>